<dbReference type="GO" id="GO:0004527">
    <property type="term" value="F:exonuclease activity"/>
    <property type="evidence" value="ECO:0007669"/>
    <property type="project" value="UniProtKB-KW"/>
</dbReference>
<dbReference type="Proteomes" id="UP000549695">
    <property type="component" value="Unassembled WGS sequence"/>
</dbReference>
<keyword evidence="2" id="KW-0547">Nucleotide-binding</keyword>
<dbReference type="GO" id="GO:0004386">
    <property type="term" value="F:helicase activity"/>
    <property type="evidence" value="ECO:0007669"/>
    <property type="project" value="UniProtKB-KW"/>
</dbReference>
<evidence type="ECO:0000256" key="1">
    <source>
        <dbReference type="ARBA" id="ARBA00022763"/>
    </source>
</evidence>
<dbReference type="Gene3D" id="3.90.320.10">
    <property type="match status" value="1"/>
</dbReference>
<keyword evidence="5" id="KW-0540">Nuclease</keyword>
<keyword evidence="5" id="KW-0269">Exonuclease</keyword>
<dbReference type="RefSeq" id="WP_083659010.1">
    <property type="nucleotide sequence ID" value="NZ_BAAAJZ010000001.1"/>
</dbReference>
<proteinExistence type="predicted"/>
<evidence type="ECO:0000256" key="2">
    <source>
        <dbReference type="ARBA" id="ARBA00022806"/>
    </source>
</evidence>
<evidence type="ECO:0000259" key="4">
    <source>
        <dbReference type="Pfam" id="PF12705"/>
    </source>
</evidence>
<comment type="caution">
    <text evidence="5">The sequence shown here is derived from an EMBL/GenBank/DDBJ whole genome shotgun (WGS) entry which is preliminary data.</text>
</comment>
<gene>
    <name evidence="5" type="ORF">HDA37_002136</name>
</gene>
<keyword evidence="2" id="KW-0067">ATP-binding</keyword>
<keyword evidence="5" id="KW-0378">Hydrolase</keyword>
<organism evidence="5 6">
    <name type="scientific">Pseudonocardia alni</name>
    <name type="common">Amycolata alni</name>
    <dbReference type="NCBI Taxonomy" id="33907"/>
    <lineage>
        <taxon>Bacteria</taxon>
        <taxon>Bacillati</taxon>
        <taxon>Actinomycetota</taxon>
        <taxon>Actinomycetes</taxon>
        <taxon>Pseudonocardiales</taxon>
        <taxon>Pseudonocardiaceae</taxon>
        <taxon>Pseudonocardia</taxon>
    </lineage>
</organism>
<dbReference type="InterPro" id="IPR038726">
    <property type="entry name" value="PDDEXK_AddAB-type"/>
</dbReference>
<dbReference type="InterPro" id="IPR011604">
    <property type="entry name" value="PDDEXK-like_dom_sf"/>
</dbReference>
<reference evidence="5 6" key="1">
    <citation type="submission" date="2020-07" db="EMBL/GenBank/DDBJ databases">
        <title>Sequencing the genomes of 1000 actinobacteria strains.</title>
        <authorList>
            <person name="Klenk H.-P."/>
        </authorList>
    </citation>
    <scope>NUCLEOTIDE SEQUENCE [LARGE SCALE GENOMIC DNA]</scope>
    <source>
        <strain evidence="5 6">DSM 44749</strain>
    </source>
</reference>
<evidence type="ECO:0000256" key="3">
    <source>
        <dbReference type="ARBA" id="ARBA00023204"/>
    </source>
</evidence>
<evidence type="ECO:0000313" key="6">
    <source>
        <dbReference type="Proteomes" id="UP000549695"/>
    </source>
</evidence>
<keyword evidence="3" id="KW-0234">DNA repair</keyword>
<dbReference type="EMBL" id="JACCCZ010000001">
    <property type="protein sequence ID" value="NYG01851.1"/>
    <property type="molecule type" value="Genomic_DNA"/>
</dbReference>
<keyword evidence="2" id="KW-0347">Helicase</keyword>
<keyword evidence="6" id="KW-1185">Reference proteome</keyword>
<evidence type="ECO:0000313" key="5">
    <source>
        <dbReference type="EMBL" id="NYG01851.1"/>
    </source>
</evidence>
<accession>A0A852W345</accession>
<name>A0A852W345_PSEA5</name>
<keyword evidence="1" id="KW-0227">DNA damage</keyword>
<sequence>MARTTAPATGTPDGQLGLDLLDPGFGATALHRVTPARLDTWDACPRRYRMLHVDRPAPPRGGGFAHTTIGAVVHLALRSLAALPAERRTPEQAASLVDRHWTGEGFADDAQAARYRERARDWLAAAVDGPAGRDEPLAVERWVRAPAGPLLVEGRVDRIDARDGEAVVVDFKTGRRVPTAADAADSRQLALYAVATAAVFRRPCRTVELHHVPTGTVAAHTHDQASLDRHVAAAAESADAAAGATTALADGGDAAALFPARTGAHCGTCAVRRNCAPGRAAVPEPRPWDLLAP</sequence>
<feature type="domain" description="PD-(D/E)XK endonuclease-like" evidence="4">
    <location>
        <begin position="32"/>
        <end position="275"/>
    </location>
</feature>
<dbReference type="AlphaFoldDB" id="A0A852W345"/>
<dbReference type="Pfam" id="PF12705">
    <property type="entry name" value="PDDEXK_1"/>
    <property type="match status" value="1"/>
</dbReference>
<protein>
    <submittedName>
        <fullName evidence="5">RecB family exonuclease</fullName>
    </submittedName>
</protein>
<dbReference type="GO" id="GO:0006281">
    <property type="term" value="P:DNA repair"/>
    <property type="evidence" value="ECO:0007669"/>
    <property type="project" value="UniProtKB-KW"/>
</dbReference>
<dbReference type="GeneID" id="98051912"/>